<evidence type="ECO:0000256" key="3">
    <source>
        <dbReference type="ARBA" id="ARBA00022777"/>
    </source>
</evidence>
<dbReference type="SMART" id="SM00220">
    <property type="entry name" value="S_TKc"/>
    <property type="match status" value="1"/>
</dbReference>
<keyword evidence="4" id="KW-0067">ATP-binding</keyword>
<dbReference type="Pfam" id="PF00069">
    <property type="entry name" value="Pkinase"/>
    <property type="match status" value="1"/>
</dbReference>
<accession>A0A246HI00</accession>
<dbReference type="SMART" id="SM00028">
    <property type="entry name" value="TPR"/>
    <property type="match status" value="5"/>
</dbReference>
<keyword evidence="3" id="KW-0418">Kinase</keyword>
<dbReference type="PANTHER" id="PTHR43289">
    <property type="entry name" value="MITOGEN-ACTIVATED PROTEIN KINASE KINASE KINASE 20-RELATED"/>
    <property type="match status" value="1"/>
</dbReference>
<dbReference type="PROSITE" id="PS00108">
    <property type="entry name" value="PROTEIN_KINASE_ST"/>
    <property type="match status" value="1"/>
</dbReference>
<name>A0A246HI00_STEMA</name>
<dbReference type="InterPro" id="IPR011009">
    <property type="entry name" value="Kinase-like_dom_sf"/>
</dbReference>
<proteinExistence type="predicted"/>
<dbReference type="Pfam" id="PF13424">
    <property type="entry name" value="TPR_12"/>
    <property type="match status" value="1"/>
</dbReference>
<dbReference type="PANTHER" id="PTHR43289:SF34">
    <property type="entry name" value="SERINE_THREONINE-PROTEIN KINASE YBDM-RELATED"/>
    <property type="match status" value="1"/>
</dbReference>
<feature type="domain" description="Protein kinase" evidence="5">
    <location>
        <begin position="81"/>
        <end position="383"/>
    </location>
</feature>
<dbReference type="Gene3D" id="3.30.200.20">
    <property type="entry name" value="Phosphorylase Kinase, domain 1"/>
    <property type="match status" value="1"/>
</dbReference>
<keyword evidence="1" id="KW-0808">Transferase</keyword>
<evidence type="ECO:0000256" key="4">
    <source>
        <dbReference type="ARBA" id="ARBA00022840"/>
    </source>
</evidence>
<dbReference type="InterPro" id="IPR011990">
    <property type="entry name" value="TPR-like_helical_dom_sf"/>
</dbReference>
<dbReference type="PROSITE" id="PS50011">
    <property type="entry name" value="PROTEIN_KINASE_DOM"/>
    <property type="match status" value="1"/>
</dbReference>
<dbReference type="GO" id="GO:0005524">
    <property type="term" value="F:ATP binding"/>
    <property type="evidence" value="ECO:0007669"/>
    <property type="project" value="UniProtKB-KW"/>
</dbReference>
<dbReference type="Pfam" id="PF17874">
    <property type="entry name" value="TPR_MalT"/>
    <property type="match status" value="1"/>
</dbReference>
<dbReference type="EMBL" id="NIVS01000055">
    <property type="protein sequence ID" value="OWQ49938.1"/>
    <property type="molecule type" value="Genomic_DNA"/>
</dbReference>
<dbReference type="AlphaFoldDB" id="A0A246HI00"/>
<evidence type="ECO:0000259" key="5">
    <source>
        <dbReference type="PROSITE" id="PS50011"/>
    </source>
</evidence>
<dbReference type="SUPFAM" id="SSF48452">
    <property type="entry name" value="TPR-like"/>
    <property type="match status" value="3"/>
</dbReference>
<dbReference type="InterPro" id="IPR000719">
    <property type="entry name" value="Prot_kinase_dom"/>
</dbReference>
<dbReference type="InterPro" id="IPR041617">
    <property type="entry name" value="TPR_MalT"/>
</dbReference>
<dbReference type="SUPFAM" id="SSF56112">
    <property type="entry name" value="Protein kinase-like (PK-like)"/>
    <property type="match status" value="1"/>
</dbReference>
<evidence type="ECO:0000256" key="1">
    <source>
        <dbReference type="ARBA" id="ARBA00022679"/>
    </source>
</evidence>
<dbReference type="Gene3D" id="1.25.40.10">
    <property type="entry name" value="Tetratricopeptide repeat domain"/>
    <property type="match status" value="3"/>
</dbReference>
<keyword evidence="2" id="KW-0547">Nucleotide-binding</keyword>
<dbReference type="Proteomes" id="UP000198157">
    <property type="component" value="Unassembled WGS sequence"/>
</dbReference>
<protein>
    <recommendedName>
        <fullName evidence="5">Protein kinase domain-containing protein</fullName>
    </recommendedName>
</protein>
<dbReference type="Pfam" id="PF13374">
    <property type="entry name" value="TPR_10"/>
    <property type="match status" value="1"/>
</dbReference>
<evidence type="ECO:0000256" key="2">
    <source>
        <dbReference type="ARBA" id="ARBA00022741"/>
    </source>
</evidence>
<comment type="caution">
    <text evidence="6">The sequence shown here is derived from an EMBL/GenBank/DDBJ whole genome shotgun (WGS) entry which is preliminary data.</text>
</comment>
<dbReference type="InterPro" id="IPR008271">
    <property type="entry name" value="Ser/Thr_kinase_AS"/>
</dbReference>
<dbReference type="CDD" id="cd14014">
    <property type="entry name" value="STKc_PknB_like"/>
    <property type="match status" value="1"/>
</dbReference>
<gene>
    <name evidence="6" type="ORF">CEE60_18290</name>
</gene>
<dbReference type="InterPro" id="IPR019734">
    <property type="entry name" value="TPR_rpt"/>
</dbReference>
<sequence>MSDAGRWQRVRGLFDAVCDLPEARWRPALGELCDDPGAIDETLQLLRAQTTDLGRIEHALAAVMAAMDDPSTLVGQRLGPWRLSRLLAVGGMGVVFLAERADALYRREVAIKLMRRAYDPLLATRLASESQILADLQHPHIARLYDVGVAEGGQPYLVMEYVHGEPLDEACRTLALDLPARLRLFVTICRAVQAAHSQSVVHCDLKPGNVLVRPDGQPVLLDFGIAHLLGDADDAAPFLTPAYASPERLAGRPASVVGDVYSLGVMLEALLQPTPAPAPARSVPADLLAIAAKVRAADPAERYASADALAEDVERYLAHRPVRARRPSRWHRARLLLRRQWRASVLLTLVAVMVLAFVLRLSEARRQAENNAVAAAGIADVLVAAFDAADPGLRNGAPMTAREVLDLGARRLEHDRTVSPALRARMQAALGRAYQNLGQPQDAEALLRDSVDGLVRTRAAPHEIADARASLAVQLLSAGREQEALASAGRALALLDQDDAPAVRVKALNARGLAQAQLEQPGEAEQSFRAALALSRGGTGAPLQRGGLAAMANLGDLYRAQGELDKAEAILREAMAEASREHGVQGAEYQRVLRALSSTLLNQGRIDEALALAEQGFALTRQMFGAGSSYTASAEAALAGQYLDLGRYHAADQHFRNSLQTSAAVDGVDSRAYAVKQYAHGLMEEARGDYAQAEQNYRAALARYRALLGPAHADTLDVEMVLARLLLRTDRTAEAQAPLQQVAALWRQELPPESPQLLVLQLVEIEWLTRAGQHAEAARVLTAFGRAHPKLPPWLGLRLQMQQALLAQRRGDPAAVPLSAQLVDTFAGFYGADSTATAKWRIPLAEALFANGDPAGARAQIARARPHLQELAPTSEFLSRIKALEQRLDGRAPGMTGAR</sequence>
<evidence type="ECO:0000313" key="7">
    <source>
        <dbReference type="Proteomes" id="UP000198157"/>
    </source>
</evidence>
<organism evidence="6 7">
    <name type="scientific">Stenotrophomonas maltophilia</name>
    <name type="common">Pseudomonas maltophilia</name>
    <name type="synonym">Xanthomonas maltophilia</name>
    <dbReference type="NCBI Taxonomy" id="40324"/>
    <lineage>
        <taxon>Bacteria</taxon>
        <taxon>Pseudomonadati</taxon>
        <taxon>Pseudomonadota</taxon>
        <taxon>Gammaproteobacteria</taxon>
        <taxon>Lysobacterales</taxon>
        <taxon>Lysobacteraceae</taxon>
        <taxon>Stenotrophomonas</taxon>
        <taxon>Stenotrophomonas maltophilia group</taxon>
    </lineage>
</organism>
<dbReference type="Gene3D" id="1.10.510.10">
    <property type="entry name" value="Transferase(Phosphotransferase) domain 1"/>
    <property type="match status" value="1"/>
</dbReference>
<dbReference type="GO" id="GO:0004674">
    <property type="term" value="F:protein serine/threonine kinase activity"/>
    <property type="evidence" value="ECO:0007669"/>
    <property type="project" value="TreeGrafter"/>
</dbReference>
<evidence type="ECO:0000313" key="6">
    <source>
        <dbReference type="EMBL" id="OWQ49938.1"/>
    </source>
</evidence>
<reference evidence="6 7" key="1">
    <citation type="submission" date="2017-06" db="EMBL/GenBank/DDBJ databases">
        <authorList>
            <person name="Kim H.J."/>
            <person name="Triplett B.A."/>
        </authorList>
    </citation>
    <scope>NUCLEOTIDE SEQUENCE [LARGE SCALE GENOMIC DNA]</scope>
    <source>
        <strain evidence="6 7">13146</strain>
    </source>
</reference>